<dbReference type="SUPFAM" id="SSF56784">
    <property type="entry name" value="HAD-like"/>
    <property type="match status" value="1"/>
</dbReference>
<sequence>MRMVACDLDGTIVGRDGRISQRTLDALTACERLGVHVVFVTGRPTRWMEPIVEMTGHQGLALCGNGAVVLNLATGDVVSSRALALPTVVAVTQRLRERIPGAAFALETLAGYRREPAYRAMHPAAQDTDPAPLDVLLGDDPTVVKVLCKQSAEHYGEMDSDEMLVLARAVLGDLAEVVHSDPQAHMLEISAPGVTKASALAWLAGELGVEAGEVVAFGDMPNDIPMLTWAGTGYAMSGGHPDAIAAASRQAPPCDEDGVAQVIEELLAGRDHKVGR</sequence>
<dbReference type="Pfam" id="PF08282">
    <property type="entry name" value="Hydrolase_3"/>
    <property type="match status" value="1"/>
</dbReference>
<dbReference type="EMBL" id="JAUSQZ010000001">
    <property type="protein sequence ID" value="MDP9826243.1"/>
    <property type="molecule type" value="Genomic_DNA"/>
</dbReference>
<keyword evidence="2" id="KW-1185">Reference proteome</keyword>
<dbReference type="RefSeq" id="WP_307240850.1">
    <property type="nucleotide sequence ID" value="NZ_JAUSQZ010000001.1"/>
</dbReference>
<reference evidence="1 2" key="1">
    <citation type="submission" date="2023-07" db="EMBL/GenBank/DDBJ databases">
        <title>Sequencing the genomes of 1000 actinobacteria strains.</title>
        <authorList>
            <person name="Klenk H.-P."/>
        </authorList>
    </citation>
    <scope>NUCLEOTIDE SEQUENCE [LARGE SCALE GENOMIC DNA]</scope>
    <source>
        <strain evidence="1 2">DSM 44388</strain>
    </source>
</reference>
<gene>
    <name evidence="1" type="ORF">J2S57_001992</name>
</gene>
<evidence type="ECO:0000313" key="1">
    <source>
        <dbReference type="EMBL" id="MDP9826243.1"/>
    </source>
</evidence>
<dbReference type="Gene3D" id="3.30.1240.10">
    <property type="match status" value="1"/>
</dbReference>
<dbReference type="Gene3D" id="3.40.50.1000">
    <property type="entry name" value="HAD superfamily/HAD-like"/>
    <property type="match status" value="1"/>
</dbReference>
<dbReference type="InterPro" id="IPR036412">
    <property type="entry name" value="HAD-like_sf"/>
</dbReference>
<accession>A0ABT9P0N7</accession>
<evidence type="ECO:0000313" key="2">
    <source>
        <dbReference type="Proteomes" id="UP001235712"/>
    </source>
</evidence>
<protein>
    <submittedName>
        <fullName evidence="1">Cof subfamily protein (Haloacid dehalogenase superfamily)</fullName>
    </submittedName>
</protein>
<dbReference type="PANTHER" id="PTHR10000:SF8">
    <property type="entry name" value="HAD SUPERFAMILY HYDROLASE-LIKE, TYPE 3"/>
    <property type="match status" value="1"/>
</dbReference>
<dbReference type="Proteomes" id="UP001235712">
    <property type="component" value="Unassembled WGS sequence"/>
</dbReference>
<organism evidence="1 2">
    <name type="scientific">Kineosporia succinea</name>
    <dbReference type="NCBI Taxonomy" id="84632"/>
    <lineage>
        <taxon>Bacteria</taxon>
        <taxon>Bacillati</taxon>
        <taxon>Actinomycetota</taxon>
        <taxon>Actinomycetes</taxon>
        <taxon>Kineosporiales</taxon>
        <taxon>Kineosporiaceae</taxon>
        <taxon>Kineosporia</taxon>
    </lineage>
</organism>
<name>A0ABT9P0N7_9ACTN</name>
<dbReference type="InterPro" id="IPR023214">
    <property type="entry name" value="HAD_sf"/>
</dbReference>
<proteinExistence type="predicted"/>
<dbReference type="PANTHER" id="PTHR10000">
    <property type="entry name" value="PHOSPHOSERINE PHOSPHATASE"/>
    <property type="match status" value="1"/>
</dbReference>
<comment type="caution">
    <text evidence="1">The sequence shown here is derived from an EMBL/GenBank/DDBJ whole genome shotgun (WGS) entry which is preliminary data.</text>
</comment>